<evidence type="ECO:0000313" key="1">
    <source>
        <dbReference type="EMBL" id="KGE12986.1"/>
    </source>
</evidence>
<protein>
    <submittedName>
        <fullName evidence="1">Uncharacterized protein</fullName>
    </submittedName>
</protein>
<dbReference type="EMBL" id="JJMU01000061">
    <property type="protein sequence ID" value="KGE12986.1"/>
    <property type="molecule type" value="Genomic_DNA"/>
</dbReference>
<reference evidence="1 2" key="2">
    <citation type="journal article" date="2015" name="PLoS ONE">
        <title>Whole-Genome Optical Mapping and Finished Genome Sequence of Sphingobacterium deserti sp. nov., a New Species Isolated from the Western Desert of China.</title>
        <authorList>
            <person name="Teng C."/>
            <person name="Zhou Z."/>
            <person name="Molnar I."/>
            <person name="Li X."/>
            <person name="Tang R."/>
            <person name="Chen M."/>
            <person name="Wang L."/>
            <person name="Su S."/>
            <person name="Zhang W."/>
            <person name="Lin M."/>
        </authorList>
    </citation>
    <scope>NUCLEOTIDE SEQUENCE [LARGE SCALE GENOMIC DNA]</scope>
    <source>
        <strain evidence="2">ACCC05744</strain>
    </source>
</reference>
<reference evidence="2" key="1">
    <citation type="submission" date="2014-04" db="EMBL/GenBank/DDBJ databases">
        <title>Whole-Genome optical mapping and complete genome sequence of Sphingobacterium deserti sp. nov., a new spaces isolated from desert in the west of China.</title>
        <authorList>
            <person name="Teng C."/>
            <person name="Zhou Z."/>
            <person name="Li X."/>
            <person name="Chen M."/>
            <person name="Lin M."/>
            <person name="Wang L."/>
            <person name="Su S."/>
            <person name="Zhang C."/>
            <person name="Zhang W."/>
        </authorList>
    </citation>
    <scope>NUCLEOTIDE SEQUENCE [LARGE SCALE GENOMIC DNA]</scope>
    <source>
        <strain evidence="2">ACCC05744</strain>
    </source>
</reference>
<organism evidence="1 2">
    <name type="scientific">Sphingobacterium deserti</name>
    <dbReference type="NCBI Taxonomy" id="1229276"/>
    <lineage>
        <taxon>Bacteria</taxon>
        <taxon>Pseudomonadati</taxon>
        <taxon>Bacteroidota</taxon>
        <taxon>Sphingobacteriia</taxon>
        <taxon>Sphingobacteriales</taxon>
        <taxon>Sphingobacteriaceae</taxon>
        <taxon>Sphingobacterium</taxon>
    </lineage>
</organism>
<keyword evidence="2" id="KW-1185">Reference proteome</keyword>
<proteinExistence type="predicted"/>
<comment type="caution">
    <text evidence="1">The sequence shown here is derived from an EMBL/GenBank/DDBJ whole genome shotgun (WGS) entry which is preliminary data.</text>
</comment>
<evidence type="ECO:0000313" key="2">
    <source>
        <dbReference type="Proteomes" id="UP000031802"/>
    </source>
</evidence>
<accession>A0A0B8SZJ7</accession>
<gene>
    <name evidence="1" type="ORF">DI53_3203</name>
</gene>
<dbReference type="AlphaFoldDB" id="A0A0B8SZJ7"/>
<sequence>MQLRFLCENLLPMDNLKGYPSVSGIYYNLEMYSSNASKSS</sequence>
<dbReference type="Proteomes" id="UP000031802">
    <property type="component" value="Unassembled WGS sequence"/>
</dbReference>
<name>A0A0B8SZJ7_9SPHI</name>